<feature type="region of interest" description="Disordered" evidence="1">
    <location>
        <begin position="1"/>
        <end position="40"/>
    </location>
</feature>
<organism evidence="2">
    <name type="scientific">Eucalyptus grandis</name>
    <name type="common">Flooded gum</name>
    <dbReference type="NCBI Taxonomy" id="71139"/>
    <lineage>
        <taxon>Eukaryota</taxon>
        <taxon>Viridiplantae</taxon>
        <taxon>Streptophyta</taxon>
        <taxon>Embryophyta</taxon>
        <taxon>Tracheophyta</taxon>
        <taxon>Spermatophyta</taxon>
        <taxon>Magnoliopsida</taxon>
        <taxon>eudicotyledons</taxon>
        <taxon>Gunneridae</taxon>
        <taxon>Pentapetalae</taxon>
        <taxon>rosids</taxon>
        <taxon>malvids</taxon>
        <taxon>Myrtales</taxon>
        <taxon>Myrtaceae</taxon>
        <taxon>Myrtoideae</taxon>
        <taxon>Eucalypteae</taxon>
        <taxon>Eucalyptus</taxon>
    </lineage>
</organism>
<feature type="compositionally biased region" description="Basic residues" evidence="1">
    <location>
        <begin position="11"/>
        <end position="40"/>
    </location>
</feature>
<evidence type="ECO:0000313" key="2">
    <source>
        <dbReference type="EMBL" id="KCW68724.1"/>
    </source>
</evidence>
<reference evidence="2" key="1">
    <citation type="submission" date="2013-07" db="EMBL/GenBank/DDBJ databases">
        <title>The genome of Eucalyptus grandis.</title>
        <authorList>
            <person name="Schmutz J."/>
            <person name="Hayes R."/>
            <person name="Myburg A."/>
            <person name="Tuskan G."/>
            <person name="Grattapaglia D."/>
            <person name="Rokhsar D.S."/>
        </authorList>
    </citation>
    <scope>NUCLEOTIDE SEQUENCE</scope>
    <source>
        <tissue evidence="2">Leaf extractions</tissue>
    </source>
</reference>
<accession>A0A059BRY1</accession>
<dbReference type="EMBL" id="KK198758">
    <property type="protein sequence ID" value="KCW68724.1"/>
    <property type="molecule type" value="Genomic_DNA"/>
</dbReference>
<dbReference type="InParanoid" id="A0A059BRY1"/>
<gene>
    <name evidence="2" type="ORF">EUGRSUZ_F02329</name>
</gene>
<sequence length="90" mass="10640">MEDAEADPARRRGRRTRPAARPDRRLRRNSFAIAKRKGGKRVRLNRIRRNQTTSENRKRGVEHEYDDSFRTRRGYLKGDDSFCCCCCCCC</sequence>
<name>A0A059BRY1_EUCGR</name>
<proteinExistence type="predicted"/>
<protein>
    <submittedName>
        <fullName evidence="2">Uncharacterized protein</fullName>
    </submittedName>
</protein>
<evidence type="ECO:0000256" key="1">
    <source>
        <dbReference type="SAM" id="MobiDB-lite"/>
    </source>
</evidence>
<dbReference type="Gramene" id="KCW68724">
    <property type="protein sequence ID" value="KCW68724"/>
    <property type="gene ID" value="EUGRSUZ_F02329"/>
</dbReference>
<dbReference type="AlphaFoldDB" id="A0A059BRY1"/>